<dbReference type="KEGG" id="prei:PRSY57_0016700C"/>
<gene>
    <name evidence="1" type="ORF">PRSY57_0016700C</name>
</gene>
<dbReference type="AlphaFoldDB" id="A0A151L2Q9"/>
<organism evidence="1 2">
    <name type="scientific">Plasmodium reichenowi</name>
    <dbReference type="NCBI Taxonomy" id="5854"/>
    <lineage>
        <taxon>Eukaryota</taxon>
        <taxon>Sar</taxon>
        <taxon>Alveolata</taxon>
        <taxon>Apicomplexa</taxon>
        <taxon>Aconoidasida</taxon>
        <taxon>Haemosporida</taxon>
        <taxon>Plasmodiidae</taxon>
        <taxon>Plasmodium</taxon>
        <taxon>Plasmodium (Laverania)</taxon>
    </lineage>
</organism>
<dbReference type="RefSeq" id="XP_019969756.1">
    <property type="nucleotide sequence ID" value="XM_020114243.1"/>
</dbReference>
<reference evidence="1 2" key="1">
    <citation type="journal article" date="2016" name="Nat. Commun.">
        <title>Genomes of cryptic chimpanzee Plasmodium species reveal key evolutionary events leading to human malaria.</title>
        <authorList>
            <person name="Sundararaman S.A."/>
            <person name="Plenderleith L.J."/>
            <person name="Liu W."/>
            <person name="Loy D.E."/>
            <person name="Learn G.H."/>
            <person name="Li Y."/>
            <person name="Shaw K.S."/>
            <person name="Ayouba A."/>
            <person name="Peeters M."/>
            <person name="Speede S."/>
            <person name="Shaw G.M."/>
            <person name="Bushman F.D."/>
            <person name="Brisson D."/>
            <person name="Rayner J.C."/>
            <person name="Sharp P.M."/>
            <person name="Hahn B.H."/>
        </authorList>
    </citation>
    <scope>NUCLEOTIDE SEQUENCE [LARGE SCALE GENOMIC DNA]</scope>
    <source>
        <strain evidence="1 2">SY57</strain>
    </source>
</reference>
<protein>
    <submittedName>
        <fullName evidence="1">Merozoite adhesive erythrocytic binding protein</fullName>
    </submittedName>
</protein>
<evidence type="ECO:0000313" key="1">
    <source>
        <dbReference type="EMBL" id="KYN93236.1"/>
    </source>
</evidence>
<dbReference type="VEuPathDB" id="PlasmoDB:PRCDC_1146100"/>
<dbReference type="VEuPathDB" id="PlasmoDB:PRG01_1145100"/>
<proteinExistence type="predicted"/>
<name>A0A151L2Q9_PLARE</name>
<dbReference type="EMBL" id="LVLA01000225">
    <property type="protein sequence ID" value="KYN93236.1"/>
    <property type="molecule type" value="Genomic_DNA"/>
</dbReference>
<dbReference type="GeneID" id="30953600"/>
<sequence>IIYSFNFYIYRFEEATFDEMDLNYDKIYTLAMINNEETEVSNPLSYSEENIIK</sequence>
<accession>A0A151L2Q9</accession>
<keyword evidence="1" id="KW-0477">Merozoite</keyword>
<evidence type="ECO:0000313" key="2">
    <source>
        <dbReference type="Proteomes" id="UP000076359"/>
    </source>
</evidence>
<comment type="caution">
    <text evidence="1">The sequence shown here is derived from an EMBL/GenBank/DDBJ whole genome shotgun (WGS) entry which is preliminary data.</text>
</comment>
<feature type="non-terminal residue" evidence="1">
    <location>
        <position position="1"/>
    </location>
</feature>
<dbReference type="Proteomes" id="UP000076359">
    <property type="component" value="Unassembled WGS sequence"/>
</dbReference>